<keyword evidence="4" id="KW-1185">Reference proteome</keyword>
<dbReference type="Gene3D" id="3.40.50.1820">
    <property type="entry name" value="alpha/beta hydrolase"/>
    <property type="match status" value="1"/>
</dbReference>
<feature type="domain" description="Serine hydrolase" evidence="2">
    <location>
        <begin position="2"/>
        <end position="187"/>
    </location>
</feature>
<dbReference type="AlphaFoldDB" id="A0AAE0H049"/>
<dbReference type="SUPFAM" id="SSF53474">
    <property type="entry name" value="alpha/beta-Hydrolases"/>
    <property type="match status" value="1"/>
</dbReference>
<dbReference type="PANTHER" id="PTHR48070">
    <property type="entry name" value="ESTERASE OVCA2"/>
    <property type="match status" value="1"/>
</dbReference>
<evidence type="ECO:0000313" key="4">
    <source>
        <dbReference type="Proteomes" id="UP001190700"/>
    </source>
</evidence>
<dbReference type="EMBL" id="LGRX02001239">
    <property type="protein sequence ID" value="KAK3286521.1"/>
    <property type="molecule type" value="Genomic_DNA"/>
</dbReference>
<evidence type="ECO:0000259" key="2">
    <source>
        <dbReference type="Pfam" id="PF03959"/>
    </source>
</evidence>
<keyword evidence="1" id="KW-0378">Hydrolase</keyword>
<reference evidence="3 4" key="1">
    <citation type="journal article" date="2015" name="Genome Biol. Evol.">
        <title>Comparative Genomics of a Bacterivorous Green Alga Reveals Evolutionary Causalities and Consequences of Phago-Mixotrophic Mode of Nutrition.</title>
        <authorList>
            <person name="Burns J.A."/>
            <person name="Paasch A."/>
            <person name="Narechania A."/>
            <person name="Kim E."/>
        </authorList>
    </citation>
    <scope>NUCLEOTIDE SEQUENCE [LARGE SCALE GENOMIC DNA]</scope>
    <source>
        <strain evidence="3 4">PLY_AMNH</strain>
    </source>
</reference>
<dbReference type="InterPro" id="IPR005645">
    <property type="entry name" value="FSH-like_dom"/>
</dbReference>
<dbReference type="GO" id="GO:0005737">
    <property type="term" value="C:cytoplasm"/>
    <property type="evidence" value="ECO:0007669"/>
    <property type="project" value="TreeGrafter"/>
</dbReference>
<evidence type="ECO:0000313" key="3">
    <source>
        <dbReference type="EMBL" id="KAK3286521.1"/>
    </source>
</evidence>
<gene>
    <name evidence="3" type="ORF">CYMTET_5921</name>
</gene>
<dbReference type="Proteomes" id="UP001190700">
    <property type="component" value="Unassembled WGS sequence"/>
</dbReference>
<dbReference type="GO" id="GO:0005634">
    <property type="term" value="C:nucleus"/>
    <property type="evidence" value="ECO:0007669"/>
    <property type="project" value="TreeGrafter"/>
</dbReference>
<dbReference type="PANTHER" id="PTHR48070:SF6">
    <property type="entry name" value="ESTERASE OVCA2"/>
    <property type="match status" value="1"/>
</dbReference>
<dbReference type="InterPro" id="IPR029058">
    <property type="entry name" value="AB_hydrolase_fold"/>
</dbReference>
<dbReference type="Pfam" id="PF03959">
    <property type="entry name" value="FSH1"/>
    <property type="match status" value="1"/>
</dbReference>
<sequence>MQNAEVFRLRTGALRRALRTRCDFTFVDAPHAVSIQPEEGPKNMEPMFGWWTASDKAKEVNNQHKTEYIGFEESLELVNRLVREDGPYDGVLGFSQGAAMAAMLLRTSPHPFKFGIIVSGFIPRDPTLAHALSSGHTCCPTLHICGSSDQRVPMEGSKALLEVFEENGELFEHSSGHCIPTGSETKQVLRAFIDRVSFNTNT</sequence>
<name>A0AAE0H049_9CHLO</name>
<organism evidence="3 4">
    <name type="scientific">Cymbomonas tetramitiformis</name>
    <dbReference type="NCBI Taxonomy" id="36881"/>
    <lineage>
        <taxon>Eukaryota</taxon>
        <taxon>Viridiplantae</taxon>
        <taxon>Chlorophyta</taxon>
        <taxon>Pyramimonadophyceae</taxon>
        <taxon>Pyramimonadales</taxon>
        <taxon>Pyramimonadaceae</taxon>
        <taxon>Cymbomonas</taxon>
    </lineage>
</organism>
<dbReference type="InterPro" id="IPR050593">
    <property type="entry name" value="LovG"/>
</dbReference>
<comment type="caution">
    <text evidence="3">The sequence shown here is derived from an EMBL/GenBank/DDBJ whole genome shotgun (WGS) entry which is preliminary data.</text>
</comment>
<dbReference type="GO" id="GO:0016787">
    <property type="term" value="F:hydrolase activity"/>
    <property type="evidence" value="ECO:0007669"/>
    <property type="project" value="UniProtKB-KW"/>
</dbReference>
<protein>
    <recommendedName>
        <fullName evidence="2">Serine hydrolase domain-containing protein</fullName>
    </recommendedName>
</protein>
<proteinExistence type="predicted"/>
<evidence type="ECO:0000256" key="1">
    <source>
        <dbReference type="ARBA" id="ARBA00022801"/>
    </source>
</evidence>
<accession>A0AAE0H049</accession>